<accession>A0A2P5DJR2</accession>
<sequence length="242" mass="27155">MLPTSFPFTAEASVRSISDQHALKHVWSWHTTHPLVVPLHKWLVQGQLVLSLHDLGAPCILAQFTNRAYSIAARKSNTPLNLWCRDYVQYWVAGTVYESLLLMKTPRIPSWFLSARLYKYSLCASRVTLIMDEPSCGTLHPPPLYPVNALIDDPPLYILISSKLKGNTLSTMASSELTFGAYLSTNCKSSLWQTITLMTRGCNLFRCKCAPLPNGVSLKTWLSSYRTVNVAPYVFHALMMAS</sequence>
<dbReference type="AlphaFoldDB" id="A0A2P5DJR2"/>
<gene>
    <name evidence="1" type="ORF">PanWU01x14_056980</name>
</gene>
<proteinExistence type="predicted"/>
<evidence type="ECO:0000313" key="1">
    <source>
        <dbReference type="EMBL" id="PON73516.1"/>
    </source>
</evidence>
<reference evidence="2" key="1">
    <citation type="submission" date="2016-06" db="EMBL/GenBank/DDBJ databases">
        <title>Parallel loss of symbiosis genes in relatives of nitrogen-fixing non-legume Parasponia.</title>
        <authorList>
            <person name="Van Velzen R."/>
            <person name="Holmer R."/>
            <person name="Bu F."/>
            <person name="Rutten L."/>
            <person name="Van Zeijl A."/>
            <person name="Liu W."/>
            <person name="Santuari L."/>
            <person name="Cao Q."/>
            <person name="Sharma T."/>
            <person name="Shen D."/>
            <person name="Roswanjaya Y."/>
            <person name="Wardhani T."/>
            <person name="Kalhor M.S."/>
            <person name="Jansen J."/>
            <person name="Van den Hoogen J."/>
            <person name="Gungor B."/>
            <person name="Hartog M."/>
            <person name="Hontelez J."/>
            <person name="Verver J."/>
            <person name="Yang W.-C."/>
            <person name="Schijlen E."/>
            <person name="Repin R."/>
            <person name="Schilthuizen M."/>
            <person name="Schranz E."/>
            <person name="Heidstra R."/>
            <person name="Miyata K."/>
            <person name="Fedorova E."/>
            <person name="Kohlen W."/>
            <person name="Bisseling T."/>
            <person name="Smit S."/>
            <person name="Geurts R."/>
        </authorList>
    </citation>
    <scope>NUCLEOTIDE SEQUENCE [LARGE SCALE GENOMIC DNA]</scope>
    <source>
        <strain evidence="2">cv. WU1-14</strain>
    </source>
</reference>
<keyword evidence="2" id="KW-1185">Reference proteome</keyword>
<dbReference type="EMBL" id="JXTB01000033">
    <property type="protein sequence ID" value="PON73516.1"/>
    <property type="molecule type" value="Genomic_DNA"/>
</dbReference>
<name>A0A2P5DJR2_PARAD</name>
<dbReference type="Proteomes" id="UP000237105">
    <property type="component" value="Unassembled WGS sequence"/>
</dbReference>
<protein>
    <submittedName>
        <fullName evidence="1">Uncharacterized protein</fullName>
    </submittedName>
</protein>
<comment type="caution">
    <text evidence="1">The sequence shown here is derived from an EMBL/GenBank/DDBJ whole genome shotgun (WGS) entry which is preliminary data.</text>
</comment>
<organism evidence="1 2">
    <name type="scientific">Parasponia andersonii</name>
    <name type="common">Sponia andersonii</name>
    <dbReference type="NCBI Taxonomy" id="3476"/>
    <lineage>
        <taxon>Eukaryota</taxon>
        <taxon>Viridiplantae</taxon>
        <taxon>Streptophyta</taxon>
        <taxon>Embryophyta</taxon>
        <taxon>Tracheophyta</taxon>
        <taxon>Spermatophyta</taxon>
        <taxon>Magnoliopsida</taxon>
        <taxon>eudicotyledons</taxon>
        <taxon>Gunneridae</taxon>
        <taxon>Pentapetalae</taxon>
        <taxon>rosids</taxon>
        <taxon>fabids</taxon>
        <taxon>Rosales</taxon>
        <taxon>Cannabaceae</taxon>
        <taxon>Parasponia</taxon>
    </lineage>
</organism>
<evidence type="ECO:0000313" key="2">
    <source>
        <dbReference type="Proteomes" id="UP000237105"/>
    </source>
</evidence>